<dbReference type="EMBL" id="QPGA01000005">
    <property type="protein sequence ID" value="RDE51729.1"/>
    <property type="molecule type" value="Genomic_DNA"/>
</dbReference>
<comment type="caution">
    <text evidence="4">The sequence shown here is derived from an EMBL/GenBank/DDBJ whole genome shotgun (WGS) entry which is preliminary data.</text>
</comment>
<dbReference type="Proteomes" id="UP000253831">
    <property type="component" value="Unassembled WGS sequence"/>
</dbReference>
<evidence type="ECO:0000313" key="4">
    <source>
        <dbReference type="EMBL" id="RDE51729.1"/>
    </source>
</evidence>
<organism evidence="4 5">
    <name type="scientific">Candidatus Accumulibacter meliphilus</name>
    <dbReference type="NCBI Taxonomy" id="2211374"/>
    <lineage>
        <taxon>Bacteria</taxon>
        <taxon>Pseudomonadati</taxon>
        <taxon>Pseudomonadota</taxon>
        <taxon>Betaproteobacteria</taxon>
        <taxon>Candidatus Accumulibacter</taxon>
    </lineage>
</organism>
<name>A0A369XTJ7_9PROT</name>
<dbReference type="InterPro" id="IPR058593">
    <property type="entry name" value="ARB_07466-like_C"/>
</dbReference>
<feature type="domain" description="Peptidoglycan binding-like" evidence="2">
    <location>
        <begin position="62"/>
        <end position="114"/>
    </location>
</feature>
<evidence type="ECO:0000313" key="5">
    <source>
        <dbReference type="Proteomes" id="UP000253831"/>
    </source>
</evidence>
<feature type="region of interest" description="Disordered" evidence="1">
    <location>
        <begin position="1"/>
        <end position="44"/>
    </location>
</feature>
<dbReference type="Gene3D" id="1.10.101.10">
    <property type="entry name" value="PGBD-like superfamily/PGBD"/>
    <property type="match status" value="2"/>
</dbReference>
<dbReference type="SUPFAM" id="SSF47090">
    <property type="entry name" value="PGBD-like"/>
    <property type="match status" value="2"/>
</dbReference>
<accession>A0A369XTJ7</accession>
<gene>
    <name evidence="4" type="ORF">DVS81_04555</name>
</gene>
<proteinExistence type="predicted"/>
<dbReference type="Pfam" id="PF26571">
    <property type="entry name" value="VldE"/>
    <property type="match status" value="1"/>
</dbReference>
<protein>
    <submittedName>
        <fullName evidence="4">Peptidoglycan-binding protein</fullName>
    </submittedName>
</protein>
<feature type="region of interest" description="Disordered" evidence="1">
    <location>
        <begin position="115"/>
        <end position="162"/>
    </location>
</feature>
<feature type="compositionally biased region" description="Basic residues" evidence="1">
    <location>
        <begin position="15"/>
        <end position="25"/>
    </location>
</feature>
<dbReference type="SUPFAM" id="SSF55166">
    <property type="entry name" value="Hedgehog/DD-peptidase"/>
    <property type="match status" value="1"/>
</dbReference>
<feature type="compositionally biased region" description="Acidic residues" evidence="1">
    <location>
        <begin position="135"/>
        <end position="144"/>
    </location>
</feature>
<dbReference type="InterPro" id="IPR009045">
    <property type="entry name" value="Zn_M74/Hedgehog-like"/>
</dbReference>
<dbReference type="InterPro" id="IPR036366">
    <property type="entry name" value="PGBDSf"/>
</dbReference>
<dbReference type="AlphaFoldDB" id="A0A369XTJ7"/>
<evidence type="ECO:0000259" key="2">
    <source>
        <dbReference type="Pfam" id="PF01471"/>
    </source>
</evidence>
<feature type="domain" description="ARB-07466-like C-terminal" evidence="3">
    <location>
        <begin position="264"/>
        <end position="367"/>
    </location>
</feature>
<sequence length="406" mass="43063">MEGDGWELEQSRGRAASRGRSKPRTQSRSGARAGLRPKPRSRSPIFEPAAPCICPVHGTEYLRWVQSTLNQVESAGLPVNGVMSAATRRALRKFQGRKGLLVDGIAGPEVEQALRDARRPTDAGAKADEPGQDQGEIDEYETLEPEAPTRTPTLRRGSRGSGVADLQRRLGAAGFNAGAADGIFGAKTDAAVRAFQRARGLAVDGIVGSRTWGALLGTSPSVPGGGGSATNEWLLPASVRTAGDAQTVRYDSPPAWIGMPGNCTGTFTAGAAALKAHILATFAGVSSIGGYSCRANSANRSETSVHGTGRALDIMIPTLGGRANSAIGDPIANWLVRNAAAIGVQYIIWNRMRWSGGRTPRVARYSGPNPHIDHVHVEINNDGARQRTPWFTNPGQARETEFEMAW</sequence>
<feature type="domain" description="Peptidoglycan binding-like" evidence="2">
    <location>
        <begin position="159"/>
        <end position="215"/>
    </location>
</feature>
<evidence type="ECO:0000259" key="3">
    <source>
        <dbReference type="Pfam" id="PF26571"/>
    </source>
</evidence>
<feature type="compositionally biased region" description="Basic and acidic residues" evidence="1">
    <location>
        <begin position="115"/>
        <end position="129"/>
    </location>
</feature>
<evidence type="ECO:0000256" key="1">
    <source>
        <dbReference type="SAM" id="MobiDB-lite"/>
    </source>
</evidence>
<reference evidence="4 5" key="1">
    <citation type="submission" date="2018-05" db="EMBL/GenBank/DDBJ databases">
        <title>Integrated omic analyses show evidence that a Ca. Accumulibacter phosphatis strain performs denitrification under micro-aerobic conditions.</title>
        <authorList>
            <person name="Camejo P.Y."/>
            <person name="Katherine M.D."/>
            <person name="Daniel N.R."/>
        </authorList>
    </citation>
    <scope>NUCLEOTIDE SEQUENCE [LARGE SCALE GENOMIC DNA]</scope>
    <source>
        <strain evidence="4">UW-LDO-IC</strain>
    </source>
</reference>
<dbReference type="InterPro" id="IPR002477">
    <property type="entry name" value="Peptidoglycan-bd-like"/>
</dbReference>
<dbReference type="Pfam" id="PF01471">
    <property type="entry name" value="PG_binding_1"/>
    <property type="match status" value="2"/>
</dbReference>
<dbReference type="InterPro" id="IPR036365">
    <property type="entry name" value="PGBD-like_sf"/>
</dbReference>